<name>A0A6P9B3M3_PANGU</name>
<dbReference type="GO" id="GO:0007166">
    <property type="term" value="P:cell surface receptor signaling pathway"/>
    <property type="evidence" value="ECO:0007669"/>
    <property type="project" value="TreeGrafter"/>
</dbReference>
<evidence type="ECO:0000256" key="8">
    <source>
        <dbReference type="ARBA" id="ARBA00023170"/>
    </source>
</evidence>
<evidence type="ECO:0000256" key="4">
    <source>
        <dbReference type="ARBA" id="ARBA00022729"/>
    </source>
</evidence>
<keyword evidence="7" id="KW-1015">Disulfide bond</keyword>
<feature type="domain" description="Ig-like" evidence="13">
    <location>
        <begin position="32"/>
        <end position="104"/>
    </location>
</feature>
<dbReference type="GO" id="GO:0031295">
    <property type="term" value="P:T cell costimulation"/>
    <property type="evidence" value="ECO:0007669"/>
    <property type="project" value="TreeGrafter"/>
</dbReference>
<keyword evidence="3 11" id="KW-0812">Transmembrane</keyword>
<organism evidence="14 15">
    <name type="scientific">Pantherophis guttatus</name>
    <name type="common">Corn snake</name>
    <name type="synonym">Elaphe guttata</name>
    <dbReference type="NCBI Taxonomy" id="94885"/>
    <lineage>
        <taxon>Eukaryota</taxon>
        <taxon>Metazoa</taxon>
        <taxon>Chordata</taxon>
        <taxon>Craniata</taxon>
        <taxon>Vertebrata</taxon>
        <taxon>Euteleostomi</taxon>
        <taxon>Lepidosauria</taxon>
        <taxon>Squamata</taxon>
        <taxon>Bifurcata</taxon>
        <taxon>Unidentata</taxon>
        <taxon>Episquamata</taxon>
        <taxon>Toxicofera</taxon>
        <taxon>Serpentes</taxon>
        <taxon>Colubroidea</taxon>
        <taxon>Colubridae</taxon>
        <taxon>Colubrinae</taxon>
        <taxon>Pantherophis</taxon>
    </lineage>
</organism>
<evidence type="ECO:0000313" key="14">
    <source>
        <dbReference type="Proteomes" id="UP001652622"/>
    </source>
</evidence>
<dbReference type="Gene3D" id="2.60.40.10">
    <property type="entry name" value="Immunoglobulins"/>
    <property type="match status" value="2"/>
</dbReference>
<feature type="domain" description="Ig-like" evidence="13">
    <location>
        <begin position="139"/>
        <end position="225"/>
    </location>
</feature>
<evidence type="ECO:0000256" key="7">
    <source>
        <dbReference type="ARBA" id="ARBA00023157"/>
    </source>
</evidence>
<keyword evidence="10" id="KW-0393">Immunoglobulin domain</keyword>
<accession>A0A6P9B3M3</accession>
<dbReference type="InterPro" id="IPR036179">
    <property type="entry name" value="Ig-like_dom_sf"/>
</dbReference>
<dbReference type="GO" id="GO:0042102">
    <property type="term" value="P:positive regulation of T cell proliferation"/>
    <property type="evidence" value="ECO:0007669"/>
    <property type="project" value="TreeGrafter"/>
</dbReference>
<dbReference type="PANTHER" id="PTHR25466">
    <property type="entry name" value="T-LYMPHOCYTE ACTIVATION ANTIGEN"/>
    <property type="match status" value="1"/>
</dbReference>
<dbReference type="InterPro" id="IPR013783">
    <property type="entry name" value="Ig-like_fold"/>
</dbReference>
<dbReference type="KEGG" id="pgut:117661134"/>
<evidence type="ECO:0000256" key="11">
    <source>
        <dbReference type="SAM" id="Phobius"/>
    </source>
</evidence>
<feature type="transmembrane region" description="Helical" evidence="11">
    <location>
        <begin position="241"/>
        <end position="263"/>
    </location>
</feature>
<dbReference type="SUPFAM" id="SSF48726">
    <property type="entry name" value="Immunoglobulin"/>
    <property type="match status" value="2"/>
</dbReference>
<keyword evidence="4 12" id="KW-0732">Signal</keyword>
<evidence type="ECO:0000256" key="3">
    <source>
        <dbReference type="ARBA" id="ARBA00022692"/>
    </source>
</evidence>
<evidence type="ECO:0000256" key="6">
    <source>
        <dbReference type="ARBA" id="ARBA00023136"/>
    </source>
</evidence>
<dbReference type="PROSITE" id="PS50835">
    <property type="entry name" value="IG_LIKE"/>
    <property type="match status" value="2"/>
</dbReference>
<keyword evidence="8" id="KW-0675">Receptor</keyword>
<dbReference type="RefSeq" id="XP_034265558.1">
    <property type="nucleotide sequence ID" value="XM_034409667.2"/>
</dbReference>
<evidence type="ECO:0000313" key="15">
    <source>
        <dbReference type="RefSeq" id="XP_034265558.1"/>
    </source>
</evidence>
<dbReference type="GO" id="GO:0071222">
    <property type="term" value="P:cellular response to lipopolysaccharide"/>
    <property type="evidence" value="ECO:0007669"/>
    <property type="project" value="TreeGrafter"/>
</dbReference>
<comment type="subcellular location">
    <subcellularLocation>
        <location evidence="1">Cell membrane</location>
        <topology evidence="1">Single-pass type I membrane protein</topology>
    </subcellularLocation>
</comment>
<keyword evidence="5 11" id="KW-1133">Transmembrane helix</keyword>
<dbReference type="InterPro" id="IPR007110">
    <property type="entry name" value="Ig-like_dom"/>
</dbReference>
<dbReference type="InParanoid" id="A0A6P9B3M3"/>
<evidence type="ECO:0000259" key="13">
    <source>
        <dbReference type="PROSITE" id="PS50835"/>
    </source>
</evidence>
<proteinExistence type="predicted"/>
<dbReference type="GeneID" id="117661134"/>
<dbReference type="InterPro" id="IPR051713">
    <property type="entry name" value="T-cell_Activation_Regulation"/>
</dbReference>
<dbReference type="AlphaFoldDB" id="A0A6P9B3M3"/>
<gene>
    <name evidence="15" type="primary">LOC117661134</name>
</gene>
<evidence type="ECO:0000256" key="9">
    <source>
        <dbReference type="ARBA" id="ARBA00023180"/>
    </source>
</evidence>
<keyword evidence="2" id="KW-1003">Cell membrane</keyword>
<dbReference type="PANTHER" id="PTHR25466:SF9">
    <property type="entry name" value="FIBRONECTIN TYPE-III DOMAIN-CONTAINING PROTEIN"/>
    <property type="match status" value="1"/>
</dbReference>
<dbReference type="Proteomes" id="UP001652622">
    <property type="component" value="Unplaced"/>
</dbReference>
<dbReference type="InterPro" id="IPR003599">
    <property type="entry name" value="Ig_sub"/>
</dbReference>
<dbReference type="GO" id="GO:0009897">
    <property type="term" value="C:external side of plasma membrane"/>
    <property type="evidence" value="ECO:0007669"/>
    <property type="project" value="TreeGrafter"/>
</dbReference>
<dbReference type="GO" id="GO:0042130">
    <property type="term" value="P:negative regulation of T cell proliferation"/>
    <property type="evidence" value="ECO:0007669"/>
    <property type="project" value="TreeGrafter"/>
</dbReference>
<dbReference type="OMA" id="IVIWLWI"/>
<sequence>MVILAMQFTTCLILFSMVYKAQNNQFLFVDVGEKATIVCNFSKNITKNVANIYWYKREETQLRLLSNNCGSADSKGKFNCKTEAQELTLEIFDTKVEDTGLYLCVDKSQNYFSLNFADAFSLIVGDSYTSSSWMMILQPSAQDQAIQSGTRLACVVHGVSNWIQISWDASHVLQDGQTLLMKNHSGSLTFVSILYIPENSSIGGKEFICKAKFNSSGMSMNLSTTLYAETRTFHTNDFRHYTIPLSVLGILAFLLLIVIWLWIRCCPSRLGFQPKDSVPPALETSQEEICYSHLVFHSNNEEWEKTRQTT</sequence>
<keyword evidence="6 11" id="KW-0472">Membrane</keyword>
<feature type="chain" id="PRO_5028469613" evidence="12">
    <location>
        <begin position="24"/>
        <end position="310"/>
    </location>
</feature>
<protein>
    <submittedName>
        <fullName evidence="15">Uncharacterized protein LOC117661134</fullName>
    </submittedName>
</protein>
<evidence type="ECO:0000256" key="10">
    <source>
        <dbReference type="ARBA" id="ARBA00023319"/>
    </source>
</evidence>
<evidence type="ECO:0000256" key="5">
    <source>
        <dbReference type="ARBA" id="ARBA00022989"/>
    </source>
</evidence>
<keyword evidence="9" id="KW-0325">Glycoprotein</keyword>
<evidence type="ECO:0000256" key="1">
    <source>
        <dbReference type="ARBA" id="ARBA00004251"/>
    </source>
</evidence>
<dbReference type="Pfam" id="PF07686">
    <property type="entry name" value="V-set"/>
    <property type="match status" value="1"/>
</dbReference>
<dbReference type="GO" id="GO:0006955">
    <property type="term" value="P:immune response"/>
    <property type="evidence" value="ECO:0007669"/>
    <property type="project" value="TreeGrafter"/>
</dbReference>
<dbReference type="InterPro" id="IPR013106">
    <property type="entry name" value="Ig_V-set"/>
</dbReference>
<reference evidence="15" key="1">
    <citation type="submission" date="2025-08" db="UniProtKB">
        <authorList>
            <consortium name="RefSeq"/>
        </authorList>
    </citation>
    <scope>IDENTIFICATION</scope>
    <source>
        <tissue evidence="15">Blood</tissue>
    </source>
</reference>
<feature type="signal peptide" evidence="12">
    <location>
        <begin position="1"/>
        <end position="23"/>
    </location>
</feature>
<keyword evidence="14" id="KW-1185">Reference proteome</keyword>
<evidence type="ECO:0000256" key="12">
    <source>
        <dbReference type="SAM" id="SignalP"/>
    </source>
</evidence>
<dbReference type="SMART" id="SM00409">
    <property type="entry name" value="IG"/>
    <property type="match status" value="1"/>
</dbReference>
<evidence type="ECO:0000256" key="2">
    <source>
        <dbReference type="ARBA" id="ARBA00022475"/>
    </source>
</evidence>